<dbReference type="Pfam" id="PF00144">
    <property type="entry name" value="Beta-lactamase"/>
    <property type="match status" value="1"/>
</dbReference>
<accession>A0A1T4MWZ8</accession>
<dbReference type="PANTHER" id="PTHR43283:SF11">
    <property type="entry name" value="BETA-LACTAMASE-RELATED DOMAIN-CONTAINING PROTEIN"/>
    <property type="match status" value="1"/>
</dbReference>
<organism evidence="3 4">
    <name type="scientific">Anaerorhabdus furcosa</name>
    <dbReference type="NCBI Taxonomy" id="118967"/>
    <lineage>
        <taxon>Bacteria</taxon>
        <taxon>Bacillati</taxon>
        <taxon>Bacillota</taxon>
        <taxon>Erysipelotrichia</taxon>
        <taxon>Erysipelotrichales</taxon>
        <taxon>Erysipelotrichaceae</taxon>
        <taxon>Anaerorhabdus</taxon>
    </lineage>
</organism>
<name>A0A1T4MWZ8_9FIRM</name>
<sequence>MIIKEQWDLLNEHLQECVDKGVFPGASFAIVTPTEARITHVGNRQNVPSVIPNDENTIWDLASITKVFATTSCILKLMEQGKLTLKTKVCEVLPEFSQKELTILHCITHTSGLPADITGYKNMTKDQMLDFVKNVQCEKVPGTEVMYSDINFILLGQIIETLTGSFKDYATENLFKPLNMLNTGFNPESSPIDNFAAYEDIQERGGIIKGVVHDGKAFKLGGVSGHAGVFSTINDLSHFVYMLLNDGVYFGRRIFSPSTIDLLKKCQTSKLNEKRSIGWVLSDPNYSLGDFYSEHTLFHTGFSGCSLLIDLDRHVGFICTCNRVHPSRSNTKIFQERNNIHNLAYQCFKNN</sequence>
<dbReference type="InterPro" id="IPR012338">
    <property type="entry name" value="Beta-lactam/transpept-like"/>
</dbReference>
<evidence type="ECO:0000313" key="4">
    <source>
        <dbReference type="Proteomes" id="UP000243297"/>
    </source>
</evidence>
<dbReference type="InterPro" id="IPR050789">
    <property type="entry name" value="Diverse_Enzym_Activities"/>
</dbReference>
<evidence type="ECO:0000313" key="3">
    <source>
        <dbReference type="EMBL" id="SJZ71384.1"/>
    </source>
</evidence>
<dbReference type="STRING" id="118967.SAMN02745191_1453"/>
<proteinExistence type="predicted"/>
<protein>
    <submittedName>
        <fullName evidence="3">CubicO group peptidase, beta-lactamase class C family</fullName>
    </submittedName>
</protein>
<gene>
    <name evidence="3" type="ORF">SAMN02745191_1453</name>
</gene>
<dbReference type="SUPFAM" id="SSF56601">
    <property type="entry name" value="beta-lactamase/transpeptidase-like"/>
    <property type="match status" value="1"/>
</dbReference>
<reference evidence="4" key="1">
    <citation type="submission" date="2017-02" db="EMBL/GenBank/DDBJ databases">
        <authorList>
            <person name="Varghese N."/>
            <person name="Submissions S."/>
        </authorList>
    </citation>
    <scope>NUCLEOTIDE SEQUENCE [LARGE SCALE GENOMIC DNA]</scope>
    <source>
        <strain evidence="4">ATCC 25662</strain>
    </source>
</reference>
<keyword evidence="4" id="KW-1185">Reference proteome</keyword>
<dbReference type="Gene3D" id="3.40.710.10">
    <property type="entry name" value="DD-peptidase/beta-lactamase superfamily"/>
    <property type="match status" value="1"/>
</dbReference>
<dbReference type="PANTHER" id="PTHR43283">
    <property type="entry name" value="BETA-LACTAMASE-RELATED"/>
    <property type="match status" value="1"/>
</dbReference>
<dbReference type="OrthoDB" id="9805821at2"/>
<keyword evidence="1" id="KW-0378">Hydrolase</keyword>
<dbReference type="RefSeq" id="WP_078711853.1">
    <property type="nucleotide sequence ID" value="NZ_FUWY01000003.1"/>
</dbReference>
<evidence type="ECO:0000259" key="2">
    <source>
        <dbReference type="Pfam" id="PF00144"/>
    </source>
</evidence>
<dbReference type="AlphaFoldDB" id="A0A1T4MWZ8"/>
<feature type="domain" description="Beta-lactamase-related" evidence="2">
    <location>
        <begin position="11"/>
        <end position="330"/>
    </location>
</feature>
<dbReference type="Proteomes" id="UP000243297">
    <property type="component" value="Unassembled WGS sequence"/>
</dbReference>
<dbReference type="InterPro" id="IPR001466">
    <property type="entry name" value="Beta-lactam-related"/>
</dbReference>
<evidence type="ECO:0000256" key="1">
    <source>
        <dbReference type="ARBA" id="ARBA00022801"/>
    </source>
</evidence>
<dbReference type="GO" id="GO:0016787">
    <property type="term" value="F:hydrolase activity"/>
    <property type="evidence" value="ECO:0007669"/>
    <property type="project" value="UniProtKB-KW"/>
</dbReference>
<dbReference type="EMBL" id="FUWY01000003">
    <property type="protein sequence ID" value="SJZ71384.1"/>
    <property type="molecule type" value="Genomic_DNA"/>
</dbReference>